<dbReference type="InterPro" id="IPR036010">
    <property type="entry name" value="2Fe-2S_ferredoxin-like_sf"/>
</dbReference>
<gene>
    <name evidence="6" type="ORF">ZHD862_LOCUS29681</name>
</gene>
<dbReference type="PANTHER" id="PTHR45444:SF3">
    <property type="entry name" value="XANTHINE DEHYDROGENASE"/>
    <property type="match status" value="1"/>
</dbReference>
<feature type="disulfide bond" evidence="2">
    <location>
        <begin position="643"/>
        <end position="658"/>
    </location>
</feature>
<dbReference type="Gene3D" id="2.40.128.620">
    <property type="match status" value="1"/>
</dbReference>
<dbReference type="Gene3D" id="3.10.20.30">
    <property type="match status" value="1"/>
</dbReference>
<dbReference type="InterPro" id="IPR046867">
    <property type="entry name" value="AldOxase/xan_DH_MoCoBD2"/>
</dbReference>
<evidence type="ECO:0000256" key="2">
    <source>
        <dbReference type="PROSITE-ProRule" id="PRU00124"/>
    </source>
</evidence>
<evidence type="ECO:0000256" key="3">
    <source>
        <dbReference type="SAM" id="SignalP"/>
    </source>
</evidence>
<dbReference type="InterPro" id="IPR012675">
    <property type="entry name" value="Beta-grasp_dom_sf"/>
</dbReference>
<dbReference type="PROSITE" id="PS50068">
    <property type="entry name" value="LDLRA_2"/>
    <property type="match status" value="2"/>
</dbReference>
<feature type="signal peptide" evidence="3">
    <location>
        <begin position="1"/>
        <end position="19"/>
    </location>
</feature>
<dbReference type="SUPFAM" id="SSF54292">
    <property type="entry name" value="2Fe-2S ferredoxin-like"/>
    <property type="match status" value="1"/>
</dbReference>
<dbReference type="SUPFAM" id="SSF56003">
    <property type="entry name" value="Molybdenum cofactor-binding domain"/>
    <property type="match status" value="1"/>
</dbReference>
<dbReference type="InterPro" id="IPR016208">
    <property type="entry name" value="Ald_Oxase/xanthine_DH-like"/>
</dbReference>
<dbReference type="InterPro" id="IPR002172">
    <property type="entry name" value="LDrepeatLR_classA_rpt"/>
</dbReference>
<dbReference type="InterPro" id="IPR002888">
    <property type="entry name" value="2Fe-2S-bd"/>
</dbReference>
<feature type="domain" description="Aldehyde oxidase/xanthine dehydrogenase second molybdopterin binding" evidence="5">
    <location>
        <begin position="1166"/>
        <end position="1245"/>
    </location>
</feature>
<dbReference type="GO" id="GO:0005506">
    <property type="term" value="F:iron ion binding"/>
    <property type="evidence" value="ECO:0007669"/>
    <property type="project" value="InterPro"/>
</dbReference>
<dbReference type="Pfam" id="PF01799">
    <property type="entry name" value="Fer2_2"/>
    <property type="match status" value="1"/>
</dbReference>
<feature type="disulfide bond" evidence="2">
    <location>
        <begin position="204"/>
        <end position="216"/>
    </location>
</feature>
<accession>A0A815G3U4</accession>
<dbReference type="EMBL" id="CAJNOT010002657">
    <property type="protein sequence ID" value="CAF1333994.1"/>
    <property type="molecule type" value="Genomic_DNA"/>
</dbReference>
<evidence type="ECO:0000313" key="7">
    <source>
        <dbReference type="Proteomes" id="UP000663864"/>
    </source>
</evidence>
<evidence type="ECO:0000256" key="1">
    <source>
        <dbReference type="ARBA" id="ARBA00023157"/>
    </source>
</evidence>
<dbReference type="Pfam" id="PF00057">
    <property type="entry name" value="Ldl_recept_a"/>
    <property type="match status" value="1"/>
</dbReference>
<reference evidence="6" key="1">
    <citation type="submission" date="2021-02" db="EMBL/GenBank/DDBJ databases">
        <authorList>
            <person name="Nowell W R."/>
        </authorList>
    </citation>
    <scope>NUCLEOTIDE SEQUENCE</scope>
</reference>
<dbReference type="InterPro" id="IPR036884">
    <property type="entry name" value="2Fe-2S-bd_dom_sf"/>
</dbReference>
<keyword evidence="3" id="KW-0732">Signal</keyword>
<dbReference type="Gene3D" id="3.30.365.10">
    <property type="entry name" value="Aldehyde oxidase/xanthine dehydrogenase, molybdopterin binding domain"/>
    <property type="match status" value="1"/>
</dbReference>
<organism evidence="6 7">
    <name type="scientific">Rotaria sordida</name>
    <dbReference type="NCBI Taxonomy" id="392033"/>
    <lineage>
        <taxon>Eukaryota</taxon>
        <taxon>Metazoa</taxon>
        <taxon>Spiralia</taxon>
        <taxon>Gnathifera</taxon>
        <taxon>Rotifera</taxon>
        <taxon>Eurotatoria</taxon>
        <taxon>Bdelloidea</taxon>
        <taxon>Philodinida</taxon>
        <taxon>Philodinidae</taxon>
        <taxon>Rotaria</taxon>
    </lineage>
</organism>
<dbReference type="SUPFAM" id="SSF47741">
    <property type="entry name" value="CO dehydrogenase ISP C-domain like"/>
    <property type="match status" value="1"/>
</dbReference>
<dbReference type="SMART" id="SM00192">
    <property type="entry name" value="LDLa"/>
    <property type="match status" value="4"/>
</dbReference>
<proteinExistence type="predicted"/>
<evidence type="ECO:0000259" key="4">
    <source>
        <dbReference type="Pfam" id="PF01799"/>
    </source>
</evidence>
<name>A0A815G3U4_9BILA</name>
<dbReference type="SUPFAM" id="SSF57424">
    <property type="entry name" value="LDL receptor-like module"/>
    <property type="match status" value="1"/>
</dbReference>
<dbReference type="GO" id="GO:0051536">
    <property type="term" value="F:iron-sulfur cluster binding"/>
    <property type="evidence" value="ECO:0007669"/>
    <property type="project" value="InterPro"/>
</dbReference>
<dbReference type="PROSITE" id="PS01209">
    <property type="entry name" value="LDLRA_1"/>
    <property type="match status" value="1"/>
</dbReference>
<dbReference type="InterPro" id="IPR036055">
    <property type="entry name" value="LDL_receptor-like_sf"/>
</dbReference>
<dbReference type="GO" id="GO:0016491">
    <property type="term" value="F:oxidoreductase activity"/>
    <property type="evidence" value="ECO:0007669"/>
    <property type="project" value="InterPro"/>
</dbReference>
<evidence type="ECO:0000313" key="6">
    <source>
        <dbReference type="EMBL" id="CAF1333994.1"/>
    </source>
</evidence>
<feature type="domain" description="[2Fe-2S]-binding" evidence="4">
    <location>
        <begin position="1031"/>
        <end position="1108"/>
    </location>
</feature>
<dbReference type="PRINTS" id="PR00261">
    <property type="entry name" value="LDLRECEPTOR"/>
</dbReference>
<sequence>MLSLLHVVCFLCAFGGLQSIFYDTDPFQFDCLRYFSIGSHIFGIIKYCIRPTNDQNPRMIDFFNISHQNFTFDELHRLNVTSYEVLLWSSSIDLAERYQYYIDQSTKSIRLNEQFFNCTPPWFGSCCQYSFEVVSNFADARLNVQWKSHMTDAITHRTCYILLECDRGTASMCLDWREICDGRIDCFNDGIDESQCFELEINECNENEFRCHNGLCIPKQFWNDENDEAECLDKSDLLHILDCPDIYLQVSIFGCAEYACRPDEGQFPCGDGQCVEDFGICHNGRHLLLIESLSVQGNLPYDCWISIACLSKITDQVNEVLCEQFVNLSQILPRLETCKYPIQFPTIPVLLGHVRFLYHPKQIFNISIKLALVPDYVCYDEQLCDFLIPTFHHENLTCRYGHEMGLGSDVEVNDWKSIIDLVKPYFRGCITRHYHDIDAHYSSLYACKNSSKYISKHRLVDGISDCFLNDDEQMSELSCSLGHPYRFKCFSDAQCQSISLLTDVCQIERQKNFDEILFYEICDRAVDLSPIIIDGRNHSDETDCEHWQCNNIYTRCDGFWSCKYGDDEENCMRPVCPKYFLPCILPHNSTLFCLPANQVGDRIIDCLGASDELEYCRKNYGDLQTYGFYCQNDRTCIEHERLCDGIKDCLLGEDEKLCDDRPQLCEESNFNYLTDVEYVLCQSGSVHRTSFSLKTSSIYPPSPIVQMDSVNNQWNERHMKSSLDDFPRSEICNYGLHVYHWLRPGNTSDVCFCPPDYYGEDEKLCDDRPQLCEESNFNYLTDVEYVLCQSGSVHRTSFSLKTSSIYPPSPIVQMDSINNQWNERHMKSSLDDFPRSKICHYGLHIYHWLEPGNTSDVCFCPSNYYGEWCQYQNQRVIILKTDVSYYLAVLQQIESLNISTTISPSQRCVPFQELFSSDLLALPRIHRLKSYHFPCQNNVDLQSGLLNSLLAYLVFHHQNSRQVGSGMYLHLSSIVSGLVVKLRLTGSKLGCGACTVLISRCINRNSGEIGHRRINACLAPVCSIDGCHVVTVEGLGSTSKSNLHSTQIRLAELFASQCGFCTPGMVMSLYGTVTSKNNSLPTMEDIEEAFDGNLCRCTGYRPILDAAKTFACDINKLDYQKSSSPRVSTTFDKCFSYAHQNTSPINRVPFPDKLRDYIPQSIHIKDVLTGDWHLLRVDILMDVGTSLNPYIDIGQIEGGFMQGIGLYTMEELIWGDEKLNKWIPPGELFTCGVDTYKIPSFSDVPIDFRVSLLSDSLNPRAIYSSKGIACKAYREQQGLSDYFTLHSPATVERLRMACTDEFTQRACADGHEIFQPIGSF</sequence>
<dbReference type="Pfam" id="PF20256">
    <property type="entry name" value="MoCoBD_2"/>
    <property type="match status" value="1"/>
</dbReference>
<dbReference type="InterPro" id="IPR037165">
    <property type="entry name" value="AldOxase/xan_DH_Mopterin-bd_sf"/>
</dbReference>
<dbReference type="Gene3D" id="4.10.400.10">
    <property type="entry name" value="Low-density Lipoprotein Receptor"/>
    <property type="match status" value="1"/>
</dbReference>
<feature type="chain" id="PRO_5032338782" evidence="3">
    <location>
        <begin position="20"/>
        <end position="1320"/>
    </location>
</feature>
<keyword evidence="1 2" id="KW-1015">Disulfide bond</keyword>
<comment type="caution">
    <text evidence="6">The sequence shown here is derived from an EMBL/GenBank/DDBJ whole genome shotgun (WGS) entry which is preliminary data.</text>
</comment>
<dbReference type="CDD" id="cd00112">
    <property type="entry name" value="LDLa"/>
    <property type="match status" value="2"/>
</dbReference>
<dbReference type="PANTHER" id="PTHR45444">
    <property type="entry name" value="XANTHINE DEHYDROGENASE"/>
    <property type="match status" value="1"/>
</dbReference>
<dbReference type="Gene3D" id="1.10.150.120">
    <property type="entry name" value="[2Fe-2S]-binding domain"/>
    <property type="match status" value="1"/>
</dbReference>
<comment type="caution">
    <text evidence="2">Lacks conserved residue(s) required for the propagation of feature annotation.</text>
</comment>
<dbReference type="Proteomes" id="UP000663864">
    <property type="component" value="Unassembled WGS sequence"/>
</dbReference>
<dbReference type="InterPro" id="IPR023415">
    <property type="entry name" value="LDLR_class-A_CS"/>
</dbReference>
<evidence type="ECO:0000259" key="5">
    <source>
        <dbReference type="Pfam" id="PF20256"/>
    </source>
</evidence>
<protein>
    <submittedName>
        <fullName evidence="6">Uncharacterized protein</fullName>
    </submittedName>
</protein>